<dbReference type="Gene3D" id="3.10.20.90">
    <property type="entry name" value="Phosphatidylinositol 3-kinase Catalytic Subunit, Chain A, domain 1"/>
    <property type="match status" value="1"/>
</dbReference>
<dbReference type="PANTHER" id="PTHR12943:SF27">
    <property type="entry name" value="HOMOCYSTEINE-INDUCED ENDOPLASMIC RETICULUM PROTEIN, ISOFORM A"/>
    <property type="match status" value="1"/>
</dbReference>
<accession>A0AAV0AGI3</accession>
<keyword evidence="2" id="KW-1185">Reference proteome</keyword>
<comment type="caution">
    <text evidence="1">The sequence shown here is derived from an EMBL/GenBank/DDBJ whole genome shotgun (WGS) entry which is preliminary data.</text>
</comment>
<gene>
    <name evidence="1" type="ORF">PPACK8108_LOCUS758</name>
</gene>
<feature type="non-terminal residue" evidence="1">
    <location>
        <position position="113"/>
    </location>
</feature>
<name>A0AAV0AGI3_PHAPC</name>
<protein>
    <recommendedName>
        <fullName evidence="3">Ubiquitin-like domain-containing protein</fullName>
    </recommendedName>
</protein>
<dbReference type="AlphaFoldDB" id="A0AAV0AGI3"/>
<evidence type="ECO:0000313" key="1">
    <source>
        <dbReference type="EMBL" id="CAH7666406.1"/>
    </source>
</evidence>
<dbReference type="PANTHER" id="PTHR12943">
    <property type="entry name" value="HOMOCYSTEINE-RESPONSIVE ENDOPLASMIC RETICULUM-RESIDENT UNIQUITIN-LIKE DOMAIN HERPUD PROTEIN FAMILY MEMBER"/>
    <property type="match status" value="1"/>
</dbReference>
<evidence type="ECO:0000313" key="2">
    <source>
        <dbReference type="Proteomes" id="UP001153365"/>
    </source>
</evidence>
<organism evidence="1 2">
    <name type="scientific">Phakopsora pachyrhizi</name>
    <name type="common">Asian soybean rust disease fungus</name>
    <dbReference type="NCBI Taxonomy" id="170000"/>
    <lineage>
        <taxon>Eukaryota</taxon>
        <taxon>Fungi</taxon>
        <taxon>Dikarya</taxon>
        <taxon>Basidiomycota</taxon>
        <taxon>Pucciniomycotina</taxon>
        <taxon>Pucciniomycetes</taxon>
        <taxon>Pucciniales</taxon>
        <taxon>Phakopsoraceae</taxon>
        <taxon>Phakopsora</taxon>
    </lineage>
</organism>
<dbReference type="InterPro" id="IPR029071">
    <property type="entry name" value="Ubiquitin-like_domsf"/>
</dbReference>
<evidence type="ECO:0008006" key="3">
    <source>
        <dbReference type="Google" id="ProtNLM"/>
    </source>
</evidence>
<proteinExistence type="predicted"/>
<dbReference type="Proteomes" id="UP001153365">
    <property type="component" value="Unassembled WGS sequence"/>
</dbReference>
<sequence>MSNNSNHLNNCHQLDQSNSIYNLLIRPTGLESDNLNAHDTIGVHYFTSKVIQLKSLISNNWDGKPRLEGIRLIARGRILNDDKLIGPALSKQPGDETSSCRSFLNSIQTNTLK</sequence>
<dbReference type="GO" id="GO:0030968">
    <property type="term" value="P:endoplasmic reticulum unfolded protein response"/>
    <property type="evidence" value="ECO:0007669"/>
    <property type="project" value="TreeGrafter"/>
</dbReference>
<dbReference type="EMBL" id="CALTRL010000107">
    <property type="protein sequence ID" value="CAH7666406.1"/>
    <property type="molecule type" value="Genomic_DNA"/>
</dbReference>
<dbReference type="InterPro" id="IPR039751">
    <property type="entry name" value="HERPUD1/2"/>
</dbReference>
<dbReference type="SUPFAM" id="SSF54236">
    <property type="entry name" value="Ubiquitin-like"/>
    <property type="match status" value="1"/>
</dbReference>
<reference evidence="1" key="1">
    <citation type="submission" date="2022-06" db="EMBL/GenBank/DDBJ databases">
        <authorList>
            <consortium name="SYNGENTA / RWTH Aachen University"/>
        </authorList>
    </citation>
    <scope>NUCLEOTIDE SEQUENCE</scope>
</reference>